<dbReference type="InterPro" id="IPR037171">
    <property type="entry name" value="NagB/RpiA_transferase-like"/>
</dbReference>
<keyword evidence="3 5" id="KW-0067">ATP-binding</keyword>
<comment type="caution">
    <text evidence="6">The sequence shown here is derived from an EMBL/GenBank/DDBJ whole genome shotgun (WGS) entry which is preliminary data.</text>
</comment>
<dbReference type="PANTHER" id="PTHR23407:SF1">
    <property type="entry name" value="5-FORMYLTETRAHYDROFOLATE CYCLO-LIGASE"/>
    <property type="match status" value="1"/>
</dbReference>
<dbReference type="InterPro" id="IPR024185">
    <property type="entry name" value="FTHF_cligase-like_sf"/>
</dbReference>
<name>A0AA43M5X2_9BURK</name>
<dbReference type="GO" id="GO:0005524">
    <property type="term" value="F:ATP binding"/>
    <property type="evidence" value="ECO:0007669"/>
    <property type="project" value="UniProtKB-KW"/>
</dbReference>
<dbReference type="Proteomes" id="UP001161160">
    <property type="component" value="Unassembled WGS sequence"/>
</dbReference>
<dbReference type="AlphaFoldDB" id="A0AA43M5X2"/>
<evidence type="ECO:0000313" key="6">
    <source>
        <dbReference type="EMBL" id="MDH6502768.1"/>
    </source>
</evidence>
<dbReference type="Gene3D" id="3.40.50.10420">
    <property type="entry name" value="NagB/RpiA/CoA transferase-like"/>
    <property type="match status" value="1"/>
</dbReference>
<dbReference type="GO" id="GO:0009396">
    <property type="term" value="P:folic acid-containing compound biosynthetic process"/>
    <property type="evidence" value="ECO:0007669"/>
    <property type="project" value="TreeGrafter"/>
</dbReference>
<dbReference type="EMBL" id="JARXYA010000001">
    <property type="protein sequence ID" value="MDH6502768.1"/>
    <property type="molecule type" value="Genomic_DNA"/>
</dbReference>
<gene>
    <name evidence="6" type="ORF">M2127_000051</name>
</gene>
<dbReference type="PANTHER" id="PTHR23407">
    <property type="entry name" value="ATPASE INHIBITOR/5-FORMYLTETRAHYDROFOLATE CYCLO-LIGASE"/>
    <property type="match status" value="1"/>
</dbReference>
<dbReference type="GO" id="GO:0035999">
    <property type="term" value="P:tetrahydrofolate interconversion"/>
    <property type="evidence" value="ECO:0007669"/>
    <property type="project" value="TreeGrafter"/>
</dbReference>
<reference evidence="6" key="1">
    <citation type="submission" date="2023-04" db="EMBL/GenBank/DDBJ databases">
        <title>Genome Encyclopedia of Bacteria and Archaea VI: Functional Genomics of Type Strains.</title>
        <authorList>
            <person name="Whitman W."/>
        </authorList>
    </citation>
    <scope>NUCLEOTIDE SEQUENCE</scope>
    <source>
        <strain evidence="6">Enz.4-51</strain>
    </source>
</reference>
<keyword evidence="5" id="KW-0479">Metal-binding</keyword>
<evidence type="ECO:0000313" key="7">
    <source>
        <dbReference type="Proteomes" id="UP001161160"/>
    </source>
</evidence>
<evidence type="ECO:0000256" key="2">
    <source>
        <dbReference type="ARBA" id="ARBA00022741"/>
    </source>
</evidence>
<comment type="cofactor">
    <cofactor evidence="5">
        <name>Mg(2+)</name>
        <dbReference type="ChEBI" id="CHEBI:18420"/>
    </cofactor>
</comment>
<proteinExistence type="inferred from homology"/>
<keyword evidence="5" id="KW-0460">Magnesium</keyword>
<evidence type="ECO:0000256" key="5">
    <source>
        <dbReference type="RuleBase" id="RU361279"/>
    </source>
</evidence>
<comment type="similarity">
    <text evidence="1 5">Belongs to the 5-formyltetrahydrofolate cyclo-ligase family.</text>
</comment>
<evidence type="ECO:0000256" key="3">
    <source>
        <dbReference type="ARBA" id="ARBA00022840"/>
    </source>
</evidence>
<dbReference type="EC" id="6.3.3.2" evidence="5"/>
<keyword evidence="6" id="KW-0436">Ligase</keyword>
<keyword evidence="2 5" id="KW-0547">Nucleotide-binding</keyword>
<dbReference type="PIRSF" id="PIRSF006806">
    <property type="entry name" value="FTHF_cligase"/>
    <property type="match status" value="1"/>
</dbReference>
<comment type="catalytic activity">
    <reaction evidence="5">
        <text>(6S)-5-formyl-5,6,7,8-tetrahydrofolate + ATP = (6R)-5,10-methenyltetrahydrofolate + ADP + phosphate</text>
        <dbReference type="Rhea" id="RHEA:10488"/>
        <dbReference type="ChEBI" id="CHEBI:30616"/>
        <dbReference type="ChEBI" id="CHEBI:43474"/>
        <dbReference type="ChEBI" id="CHEBI:57455"/>
        <dbReference type="ChEBI" id="CHEBI:57457"/>
        <dbReference type="ChEBI" id="CHEBI:456216"/>
        <dbReference type="EC" id="6.3.3.2"/>
    </reaction>
</comment>
<sequence length="208" mass="23388">MVDMHGNSSKTLRQSLISQRKAFAAESVFPQAKEGLITSLQNFLAINDVLLRSVALYCPIQDEIDLRPALLAWANQDAKRSLLLPFARPDKHLEFYLWKEGDTLSPSKHGVLEPNPGNIERPQMVPDCILLPCVGWNASQLEGKQHYWRLGYGGGYFDRTLAQLRHANPKLLCVGIGFHWQKLTDSQWAAQAHDEPLDALITESGLLF</sequence>
<dbReference type="Pfam" id="PF01812">
    <property type="entry name" value="5-FTHF_cyc-lig"/>
    <property type="match status" value="1"/>
</dbReference>
<dbReference type="SUPFAM" id="SSF100950">
    <property type="entry name" value="NagB/RpiA/CoA transferase-like"/>
    <property type="match status" value="1"/>
</dbReference>
<feature type="binding site" evidence="4">
    <location>
        <position position="63"/>
    </location>
    <ligand>
        <name>substrate</name>
    </ligand>
</feature>
<dbReference type="InterPro" id="IPR002698">
    <property type="entry name" value="FTHF_cligase"/>
</dbReference>
<evidence type="ECO:0000256" key="4">
    <source>
        <dbReference type="PIRSR" id="PIRSR006806-1"/>
    </source>
</evidence>
<dbReference type="GO" id="GO:0046872">
    <property type="term" value="F:metal ion binding"/>
    <property type="evidence" value="ECO:0007669"/>
    <property type="project" value="UniProtKB-KW"/>
</dbReference>
<keyword evidence="7" id="KW-1185">Reference proteome</keyword>
<protein>
    <recommendedName>
        <fullName evidence="5">5-formyltetrahydrofolate cyclo-ligase</fullName>
        <ecNumber evidence="5">6.3.3.2</ecNumber>
    </recommendedName>
</protein>
<accession>A0AA43M5X2</accession>
<dbReference type="NCBIfam" id="TIGR02727">
    <property type="entry name" value="MTHFS_bact"/>
    <property type="match status" value="1"/>
</dbReference>
<organism evidence="6 7">
    <name type="scientific">Polynucleobacter sphagniphilus</name>
    <dbReference type="NCBI Taxonomy" id="1743169"/>
    <lineage>
        <taxon>Bacteria</taxon>
        <taxon>Pseudomonadati</taxon>
        <taxon>Pseudomonadota</taxon>
        <taxon>Betaproteobacteria</taxon>
        <taxon>Burkholderiales</taxon>
        <taxon>Burkholderiaceae</taxon>
        <taxon>Polynucleobacter</taxon>
    </lineage>
</organism>
<dbReference type="GO" id="GO:0030272">
    <property type="term" value="F:5-formyltetrahydrofolate cyclo-ligase activity"/>
    <property type="evidence" value="ECO:0007669"/>
    <property type="project" value="UniProtKB-EC"/>
</dbReference>
<evidence type="ECO:0000256" key="1">
    <source>
        <dbReference type="ARBA" id="ARBA00010638"/>
    </source>
</evidence>